<dbReference type="AlphaFoldDB" id="F4WQ69"/>
<evidence type="ECO:0000313" key="2">
    <source>
        <dbReference type="Proteomes" id="UP000007755"/>
    </source>
</evidence>
<name>F4WQ69_ACREC</name>
<organism evidence="2">
    <name type="scientific">Acromyrmex echinatior</name>
    <name type="common">Panamanian leafcutter ant</name>
    <name type="synonym">Acromyrmex octospinosus echinatior</name>
    <dbReference type="NCBI Taxonomy" id="103372"/>
    <lineage>
        <taxon>Eukaryota</taxon>
        <taxon>Metazoa</taxon>
        <taxon>Ecdysozoa</taxon>
        <taxon>Arthropoda</taxon>
        <taxon>Hexapoda</taxon>
        <taxon>Insecta</taxon>
        <taxon>Pterygota</taxon>
        <taxon>Neoptera</taxon>
        <taxon>Endopterygota</taxon>
        <taxon>Hymenoptera</taxon>
        <taxon>Apocrita</taxon>
        <taxon>Aculeata</taxon>
        <taxon>Formicoidea</taxon>
        <taxon>Formicidae</taxon>
        <taxon>Myrmicinae</taxon>
        <taxon>Acromyrmex</taxon>
    </lineage>
</organism>
<evidence type="ECO:0000313" key="1">
    <source>
        <dbReference type="EMBL" id="EGI63692.1"/>
    </source>
</evidence>
<proteinExistence type="predicted"/>
<accession>F4WQ69</accession>
<dbReference type="EMBL" id="GL888262">
    <property type="protein sequence ID" value="EGI63692.1"/>
    <property type="molecule type" value="Genomic_DNA"/>
</dbReference>
<dbReference type="Proteomes" id="UP000007755">
    <property type="component" value="Unassembled WGS sequence"/>
</dbReference>
<reference evidence="1" key="1">
    <citation type="submission" date="2011-02" db="EMBL/GenBank/DDBJ databases">
        <title>The genome of the leaf-cutting ant Acromyrmex echinatior suggests key adaptations to social evolution and fungus farming.</title>
        <authorList>
            <person name="Nygaard S."/>
            <person name="Zhang G."/>
        </authorList>
    </citation>
    <scope>NUCLEOTIDE SEQUENCE</scope>
</reference>
<dbReference type="InParanoid" id="F4WQ69"/>
<keyword evidence="2" id="KW-1185">Reference proteome</keyword>
<gene>
    <name evidence="1" type="ORF">G5I_07929</name>
</gene>
<sequence length="431" mass="47904">MPSRNAASREVCTSLAMLNARRTPRQRKYHEIKVQLPSSLVAPVVTPTPFVENLKFIQVVANKMRGETSSATKTFAYLGIHAGEAFVGTLQDPGLLHVNTRHCLGKRLREQQRAGGRDIVNASRCARPEYLRLAIAGYLIATRFQLPFYSIINKDKEAPSFNSNKSDPCVISQGLRAPNERPFILNYECVKRVMGRRHDELMMSMERTGETRACMERAATDTASKASDEKTYFTLYTYTRNHTVSRCIVGLYPVFSCGVQLDTMYYQDNHVSNLAECSVSRNHCNDRASGSLFGISLLYAYRLHRQASVTIIIGSTKHRWPNWRWLAERFAFGIAAQLRAATRDFPVHDCLHASQTPKGCSFTGLPPPAGMGSPYRMDDGWAAGDSDAATTAGGATKILARTRMMRSTNTTKTADSEATEVARVPKTLATT</sequence>
<protein>
    <submittedName>
        <fullName evidence="1">Uncharacterized protein</fullName>
    </submittedName>
</protein>